<accession>E4TL48</accession>
<evidence type="ECO:0000256" key="1">
    <source>
        <dbReference type="SAM" id="Phobius"/>
    </source>
</evidence>
<keyword evidence="1" id="KW-1133">Transmembrane helix</keyword>
<feature type="transmembrane region" description="Helical" evidence="1">
    <location>
        <begin position="19"/>
        <end position="38"/>
    </location>
</feature>
<dbReference type="STRING" id="643867.Ftrac_3351"/>
<proteinExistence type="predicted"/>
<organism evidence="2 3">
    <name type="scientific">Marivirga tractuosa (strain ATCC 23168 / DSM 4126 / NBRC 15989 / NCIMB 1408 / VKM B-1430 / H-43)</name>
    <name type="common">Microscilla tractuosa</name>
    <name type="synonym">Flexibacter tractuosus</name>
    <dbReference type="NCBI Taxonomy" id="643867"/>
    <lineage>
        <taxon>Bacteria</taxon>
        <taxon>Pseudomonadati</taxon>
        <taxon>Bacteroidota</taxon>
        <taxon>Cytophagia</taxon>
        <taxon>Cytophagales</taxon>
        <taxon>Marivirgaceae</taxon>
        <taxon>Marivirga</taxon>
    </lineage>
</organism>
<evidence type="ECO:0000313" key="2">
    <source>
        <dbReference type="EMBL" id="ADR23325.1"/>
    </source>
</evidence>
<name>E4TL48_MARTH</name>
<dbReference type="HOGENOM" id="CLU_3312478_0_0_10"/>
<protein>
    <submittedName>
        <fullName evidence="2">Uncharacterized protein</fullName>
    </submittedName>
</protein>
<dbReference type="EMBL" id="CP002349">
    <property type="protein sequence ID" value="ADR23325.1"/>
    <property type="molecule type" value="Genomic_DNA"/>
</dbReference>
<dbReference type="KEGG" id="mtt:Ftrac_3351"/>
<dbReference type="Proteomes" id="UP000008720">
    <property type="component" value="Chromosome"/>
</dbReference>
<evidence type="ECO:0000313" key="3">
    <source>
        <dbReference type="Proteomes" id="UP000008720"/>
    </source>
</evidence>
<keyword evidence="1" id="KW-0472">Membrane</keyword>
<dbReference type="AlphaFoldDB" id="E4TL48"/>
<reference evidence="2 3" key="1">
    <citation type="journal article" date="2011" name="Stand. Genomic Sci.">
        <title>Complete genome sequence of Marivirga tractuosa type strain (H-43).</title>
        <authorList>
            <person name="Pagani I."/>
            <person name="Chertkov O."/>
            <person name="Lapidus A."/>
            <person name="Lucas S."/>
            <person name="Del Rio T.G."/>
            <person name="Tice H."/>
            <person name="Copeland A."/>
            <person name="Cheng J.F."/>
            <person name="Nolan M."/>
            <person name="Saunders E."/>
            <person name="Pitluck S."/>
            <person name="Held B."/>
            <person name="Goodwin L."/>
            <person name="Liolios K."/>
            <person name="Ovchinikova G."/>
            <person name="Ivanova N."/>
            <person name="Mavromatis K."/>
            <person name="Pati A."/>
            <person name="Chen A."/>
            <person name="Palaniappan K."/>
            <person name="Land M."/>
            <person name="Hauser L."/>
            <person name="Jeffries C.D."/>
            <person name="Detter J.C."/>
            <person name="Han C."/>
            <person name="Tapia R."/>
            <person name="Ngatchou-Djao O.D."/>
            <person name="Rohde M."/>
            <person name="Goker M."/>
            <person name="Spring S."/>
            <person name="Sikorski J."/>
            <person name="Woyke T."/>
            <person name="Bristow J."/>
            <person name="Eisen J.A."/>
            <person name="Markowitz V."/>
            <person name="Hugenholtz P."/>
            <person name="Klenk H.P."/>
            <person name="Kyrpides N.C."/>
        </authorList>
    </citation>
    <scope>NUCLEOTIDE SEQUENCE [LARGE SCALE GENOMIC DNA]</scope>
    <source>
        <strain evidence="3">ATCC 23168 / DSM 4126 / NBRC 15989 / NCIMB 1408 / VKM B-1430 / H-43</strain>
    </source>
</reference>
<keyword evidence="3" id="KW-1185">Reference proteome</keyword>
<keyword evidence="1" id="KW-0812">Transmembrane</keyword>
<sequence>MKTTNQNIATPPDEEEVNWPVVIGIIATMIIIVLVLNFA</sequence>
<gene>
    <name evidence="2" type="ordered locus">Ftrac_3351</name>
</gene>